<evidence type="ECO:0000256" key="7">
    <source>
        <dbReference type="ARBA" id="ARBA00049244"/>
    </source>
</evidence>
<keyword evidence="3 9" id="KW-0548">Nucleotidyltransferase</keyword>
<dbReference type="GO" id="GO:0003887">
    <property type="term" value="F:DNA-directed DNA polymerase activity"/>
    <property type="evidence" value="ECO:0007669"/>
    <property type="project" value="UniProtKB-KW"/>
</dbReference>
<dbReference type="PANTHER" id="PTHR34388">
    <property type="entry name" value="DNA POLYMERASE III SUBUNIT DELTA"/>
    <property type="match status" value="1"/>
</dbReference>
<dbReference type="RefSeq" id="WP_183984316.1">
    <property type="nucleotide sequence ID" value="NZ_JACHHG010000002.1"/>
</dbReference>
<comment type="similarity">
    <text evidence="6">Belongs to the DNA polymerase HolA subunit family.</text>
</comment>
<keyword evidence="4" id="KW-0235">DNA replication</keyword>
<sequence>MILAFSGNRFLAEEALRDEVRARGLNPRDLPQLGGDDLTLEALLPLLQGSLFGPSNVIVDLEGHKGAKELLAAMEGADATLFVLDPAATAARIKIYEKAGQHRALPAPSKPGEVAGWVATRAKSRKLQLDRDAALRLAEIFGGDLASIAAELLKFELIAEGRVDAAMVDRVVNLRPPGDSFALLGAATAGRAQEAAQQLERLIEGGEDPFKLMGAVVWQYSLVARCVALRQENPGVNEHAAAQRLGVKPYPAKKALEVARRLNEDRIRVHLVRILEADRAMKSGTPPRSALERLVLQLSL</sequence>
<proteinExistence type="inferred from homology"/>
<dbReference type="EC" id="2.7.7.7" evidence="1"/>
<organism evidence="9 10">
    <name type="scientific">Deinobacterium chartae</name>
    <dbReference type="NCBI Taxonomy" id="521158"/>
    <lineage>
        <taxon>Bacteria</taxon>
        <taxon>Thermotogati</taxon>
        <taxon>Deinococcota</taxon>
        <taxon>Deinococci</taxon>
        <taxon>Deinococcales</taxon>
        <taxon>Deinococcaceae</taxon>
        <taxon>Deinobacterium</taxon>
    </lineage>
</organism>
<evidence type="ECO:0000256" key="3">
    <source>
        <dbReference type="ARBA" id="ARBA00022695"/>
    </source>
</evidence>
<dbReference type="Gene3D" id="1.20.272.10">
    <property type="match status" value="1"/>
</dbReference>
<evidence type="ECO:0000256" key="2">
    <source>
        <dbReference type="ARBA" id="ARBA00022679"/>
    </source>
</evidence>
<dbReference type="PANTHER" id="PTHR34388:SF1">
    <property type="entry name" value="DNA POLYMERASE III SUBUNIT DELTA"/>
    <property type="match status" value="1"/>
</dbReference>
<evidence type="ECO:0000256" key="1">
    <source>
        <dbReference type="ARBA" id="ARBA00012417"/>
    </source>
</evidence>
<dbReference type="InterPro" id="IPR048466">
    <property type="entry name" value="DNA_pol3_delta-like_C"/>
</dbReference>
<name>A0A841HWY6_9DEIO</name>
<keyword evidence="10" id="KW-1185">Reference proteome</keyword>
<comment type="catalytic activity">
    <reaction evidence="7">
        <text>DNA(n) + a 2'-deoxyribonucleoside 5'-triphosphate = DNA(n+1) + diphosphate</text>
        <dbReference type="Rhea" id="RHEA:22508"/>
        <dbReference type="Rhea" id="RHEA-COMP:17339"/>
        <dbReference type="Rhea" id="RHEA-COMP:17340"/>
        <dbReference type="ChEBI" id="CHEBI:33019"/>
        <dbReference type="ChEBI" id="CHEBI:61560"/>
        <dbReference type="ChEBI" id="CHEBI:173112"/>
        <dbReference type="EC" id="2.7.7.7"/>
    </reaction>
</comment>
<dbReference type="GO" id="GO:0009360">
    <property type="term" value="C:DNA polymerase III complex"/>
    <property type="evidence" value="ECO:0007669"/>
    <property type="project" value="TreeGrafter"/>
</dbReference>
<dbReference type="Proteomes" id="UP000569951">
    <property type="component" value="Unassembled WGS sequence"/>
</dbReference>
<dbReference type="EMBL" id="JACHHG010000002">
    <property type="protein sequence ID" value="MBB6097154.1"/>
    <property type="molecule type" value="Genomic_DNA"/>
</dbReference>
<dbReference type="InterPro" id="IPR008921">
    <property type="entry name" value="DNA_pol3_clamp-load_cplx_C"/>
</dbReference>
<feature type="domain" description="DNA polymerase III delta subunit-like C-terminal" evidence="8">
    <location>
        <begin position="180"/>
        <end position="297"/>
    </location>
</feature>
<evidence type="ECO:0000259" key="8">
    <source>
        <dbReference type="Pfam" id="PF21694"/>
    </source>
</evidence>
<dbReference type="GO" id="GO:0003677">
    <property type="term" value="F:DNA binding"/>
    <property type="evidence" value="ECO:0007669"/>
    <property type="project" value="InterPro"/>
</dbReference>
<evidence type="ECO:0000313" key="10">
    <source>
        <dbReference type="Proteomes" id="UP000569951"/>
    </source>
</evidence>
<dbReference type="SUPFAM" id="SSF48019">
    <property type="entry name" value="post-AAA+ oligomerization domain-like"/>
    <property type="match status" value="1"/>
</dbReference>
<protein>
    <recommendedName>
        <fullName evidence="1">DNA-directed DNA polymerase</fullName>
        <ecNumber evidence="1">2.7.7.7</ecNumber>
    </recommendedName>
</protein>
<evidence type="ECO:0000256" key="6">
    <source>
        <dbReference type="ARBA" id="ARBA00034754"/>
    </source>
</evidence>
<dbReference type="InterPro" id="IPR005790">
    <property type="entry name" value="DNA_polIII_delta"/>
</dbReference>
<dbReference type="GO" id="GO:0006261">
    <property type="term" value="P:DNA-templated DNA replication"/>
    <property type="evidence" value="ECO:0007669"/>
    <property type="project" value="TreeGrafter"/>
</dbReference>
<dbReference type="Gene3D" id="1.10.8.60">
    <property type="match status" value="1"/>
</dbReference>
<evidence type="ECO:0000256" key="4">
    <source>
        <dbReference type="ARBA" id="ARBA00022705"/>
    </source>
</evidence>
<dbReference type="Pfam" id="PF21694">
    <property type="entry name" value="DNA_pol3_delta_C"/>
    <property type="match status" value="1"/>
</dbReference>
<reference evidence="9 10" key="1">
    <citation type="submission" date="2020-08" db="EMBL/GenBank/DDBJ databases">
        <title>Genomic Encyclopedia of Type Strains, Phase IV (KMG-IV): sequencing the most valuable type-strain genomes for metagenomic binning, comparative biology and taxonomic classification.</title>
        <authorList>
            <person name="Goeker M."/>
        </authorList>
    </citation>
    <scope>NUCLEOTIDE SEQUENCE [LARGE SCALE GENOMIC DNA]</scope>
    <source>
        <strain evidence="9 10">DSM 21458</strain>
    </source>
</reference>
<accession>A0A841HWY6</accession>
<evidence type="ECO:0000313" key="9">
    <source>
        <dbReference type="EMBL" id="MBB6097154.1"/>
    </source>
</evidence>
<keyword evidence="2 9" id="KW-0808">Transferase</keyword>
<dbReference type="AlphaFoldDB" id="A0A841HWY6"/>
<keyword evidence="5" id="KW-0239">DNA-directed DNA polymerase</keyword>
<comment type="caution">
    <text evidence="9">The sequence shown here is derived from an EMBL/GenBank/DDBJ whole genome shotgun (WGS) entry which is preliminary data.</text>
</comment>
<dbReference type="NCBIfam" id="TIGR01128">
    <property type="entry name" value="holA"/>
    <property type="match status" value="1"/>
</dbReference>
<gene>
    <name evidence="9" type="ORF">HNR42_000568</name>
</gene>
<evidence type="ECO:0000256" key="5">
    <source>
        <dbReference type="ARBA" id="ARBA00022932"/>
    </source>
</evidence>